<protein>
    <submittedName>
        <fullName evidence="1">Uncharacterized protein</fullName>
    </submittedName>
</protein>
<proteinExistence type="predicted"/>
<dbReference type="AlphaFoldDB" id="A0AAD6LP31"/>
<dbReference type="Proteomes" id="UP001164929">
    <property type="component" value="Chromosome 15"/>
</dbReference>
<keyword evidence="2" id="KW-1185">Reference proteome</keyword>
<comment type="caution">
    <text evidence="1">The sequence shown here is derived from an EMBL/GenBank/DDBJ whole genome shotgun (WGS) entry which is preliminary data.</text>
</comment>
<sequence>MILYIQSIDYNLWLSIENGPHKPTKNENDITICKPRSEYTDSDKKLFSIDVKTMNNLYCILSIKVTHKGTNQVKESKIDICVYQYELFKMLSNEFTIITNSLNALGSTYINTNIVRKNLRSFLKYWKTKVIII</sequence>
<evidence type="ECO:0000313" key="1">
    <source>
        <dbReference type="EMBL" id="KAJ6970034.1"/>
    </source>
</evidence>
<organism evidence="1 2">
    <name type="scientific">Populus alba x Populus x berolinensis</name>
    <dbReference type="NCBI Taxonomy" id="444605"/>
    <lineage>
        <taxon>Eukaryota</taxon>
        <taxon>Viridiplantae</taxon>
        <taxon>Streptophyta</taxon>
        <taxon>Embryophyta</taxon>
        <taxon>Tracheophyta</taxon>
        <taxon>Spermatophyta</taxon>
        <taxon>Magnoliopsida</taxon>
        <taxon>eudicotyledons</taxon>
        <taxon>Gunneridae</taxon>
        <taxon>Pentapetalae</taxon>
        <taxon>rosids</taxon>
        <taxon>fabids</taxon>
        <taxon>Malpighiales</taxon>
        <taxon>Salicaceae</taxon>
        <taxon>Saliceae</taxon>
        <taxon>Populus</taxon>
    </lineage>
</organism>
<accession>A0AAD6LP31</accession>
<evidence type="ECO:0000313" key="2">
    <source>
        <dbReference type="Proteomes" id="UP001164929"/>
    </source>
</evidence>
<dbReference type="EMBL" id="JAQIZT010000015">
    <property type="protein sequence ID" value="KAJ6970034.1"/>
    <property type="molecule type" value="Genomic_DNA"/>
</dbReference>
<dbReference type="PANTHER" id="PTHR34676">
    <property type="entry name" value="DUF4219 DOMAIN-CONTAINING PROTEIN-RELATED"/>
    <property type="match status" value="1"/>
</dbReference>
<dbReference type="PANTHER" id="PTHR34676:SF8">
    <property type="entry name" value="TRANSMEMBRANE PROTEIN"/>
    <property type="match status" value="1"/>
</dbReference>
<reference evidence="1" key="1">
    <citation type="journal article" date="2023" name="Mol. Ecol. Resour.">
        <title>Chromosome-level genome assembly of a triploid poplar Populus alba 'Berolinensis'.</title>
        <authorList>
            <person name="Chen S."/>
            <person name="Yu Y."/>
            <person name="Wang X."/>
            <person name="Wang S."/>
            <person name="Zhang T."/>
            <person name="Zhou Y."/>
            <person name="He R."/>
            <person name="Meng N."/>
            <person name="Wang Y."/>
            <person name="Liu W."/>
            <person name="Liu Z."/>
            <person name="Liu J."/>
            <person name="Guo Q."/>
            <person name="Huang H."/>
            <person name="Sederoff R.R."/>
            <person name="Wang G."/>
            <person name="Qu G."/>
            <person name="Chen S."/>
        </authorList>
    </citation>
    <scope>NUCLEOTIDE SEQUENCE</scope>
    <source>
        <strain evidence="1">SC-2020</strain>
    </source>
</reference>
<gene>
    <name evidence="1" type="ORF">NC653_034565</name>
</gene>
<name>A0AAD6LP31_9ROSI</name>